<feature type="transmembrane region" description="Helical" evidence="1">
    <location>
        <begin position="48"/>
        <end position="65"/>
    </location>
</feature>
<name>A0A1I2TEZ9_9BACT</name>
<protein>
    <submittedName>
        <fullName evidence="2">Hydroxylaminobenzene mutase</fullName>
    </submittedName>
</protein>
<reference evidence="3" key="1">
    <citation type="submission" date="2016-10" db="EMBL/GenBank/DDBJ databases">
        <authorList>
            <person name="Varghese N."/>
            <person name="Submissions S."/>
        </authorList>
    </citation>
    <scope>NUCLEOTIDE SEQUENCE [LARGE SCALE GENOMIC DNA]</scope>
    <source>
        <strain evidence="3">DSM 19315</strain>
    </source>
</reference>
<dbReference type="EMBL" id="FOPC01000005">
    <property type="protein sequence ID" value="SFG60901.1"/>
    <property type="molecule type" value="Genomic_DNA"/>
</dbReference>
<gene>
    <name evidence="2" type="ORF">SAMN04487988_105250</name>
</gene>
<keyword evidence="1" id="KW-1133">Transmembrane helix</keyword>
<feature type="transmembrane region" description="Helical" evidence="1">
    <location>
        <begin position="14"/>
        <end position="36"/>
    </location>
</feature>
<dbReference type="AlphaFoldDB" id="A0A1I2TEZ9"/>
<evidence type="ECO:0000256" key="1">
    <source>
        <dbReference type="SAM" id="Phobius"/>
    </source>
</evidence>
<dbReference type="STRING" id="435880.SAMN04487988_105250"/>
<feature type="transmembrane region" description="Helical" evidence="1">
    <location>
        <begin position="117"/>
        <end position="142"/>
    </location>
</feature>
<feature type="transmembrane region" description="Helical" evidence="1">
    <location>
        <begin position="71"/>
        <end position="96"/>
    </location>
</feature>
<evidence type="ECO:0000313" key="2">
    <source>
        <dbReference type="EMBL" id="SFG60901.1"/>
    </source>
</evidence>
<organism evidence="2 3">
    <name type="scientific">Algoriphagus hitonicola</name>
    <dbReference type="NCBI Taxonomy" id="435880"/>
    <lineage>
        <taxon>Bacteria</taxon>
        <taxon>Pseudomonadati</taxon>
        <taxon>Bacteroidota</taxon>
        <taxon>Cytophagia</taxon>
        <taxon>Cytophagales</taxon>
        <taxon>Cyclobacteriaceae</taxon>
        <taxon>Algoriphagus</taxon>
    </lineage>
</organism>
<evidence type="ECO:0000313" key="3">
    <source>
        <dbReference type="Proteomes" id="UP000199642"/>
    </source>
</evidence>
<dbReference type="OrthoDB" id="7619962at2"/>
<sequence>MSTSDLSFRQSDRLIFLGILLFLLGLLVGIVIPFLSNPRMGLSSHLEGIMNGIFLVVLGLIWPRINLSKNWITITFWLAIYGTFVNWLGILIAAVFDAGANLTVAAEGKRGSDAAEALVNFCLISLTLAMFCVCLLILIGLWRGRHRPF</sequence>
<dbReference type="Proteomes" id="UP000199642">
    <property type="component" value="Unassembled WGS sequence"/>
</dbReference>
<accession>A0A1I2TEZ9</accession>
<dbReference type="Pfam" id="PF26512">
    <property type="entry name" value="SOI"/>
    <property type="match status" value="1"/>
</dbReference>
<dbReference type="RefSeq" id="WP_092790911.1">
    <property type="nucleotide sequence ID" value="NZ_FOPC01000005.1"/>
</dbReference>
<proteinExistence type="predicted"/>
<keyword evidence="1" id="KW-0812">Transmembrane</keyword>
<dbReference type="InterPro" id="IPR058965">
    <property type="entry name" value="SOI/HabA-like"/>
</dbReference>
<keyword evidence="3" id="KW-1185">Reference proteome</keyword>
<keyword evidence="1" id="KW-0472">Membrane</keyword>